<dbReference type="Proteomes" id="UP000318626">
    <property type="component" value="Chromosome"/>
</dbReference>
<organism evidence="3 4">
    <name type="scientific">Bremerella volcania</name>
    <dbReference type="NCBI Taxonomy" id="2527984"/>
    <lineage>
        <taxon>Bacteria</taxon>
        <taxon>Pseudomonadati</taxon>
        <taxon>Planctomycetota</taxon>
        <taxon>Planctomycetia</taxon>
        <taxon>Pirellulales</taxon>
        <taxon>Pirellulaceae</taxon>
        <taxon>Bremerella</taxon>
    </lineage>
</organism>
<gene>
    <name evidence="3" type="ORF">Pan97_00240</name>
</gene>
<dbReference type="KEGG" id="bvo:Pan97_00240"/>
<name>A0A518C1G3_9BACT</name>
<feature type="transmembrane region" description="Helical" evidence="2">
    <location>
        <begin position="46"/>
        <end position="68"/>
    </location>
</feature>
<reference evidence="4" key="1">
    <citation type="submission" date="2019-02" db="EMBL/GenBank/DDBJ databases">
        <title>Deep-cultivation of Planctomycetes and their phenomic and genomic characterization uncovers novel biology.</title>
        <authorList>
            <person name="Wiegand S."/>
            <person name="Jogler M."/>
            <person name="Boedeker C."/>
            <person name="Pinto D."/>
            <person name="Vollmers J."/>
            <person name="Rivas-Marin E."/>
            <person name="Kohn T."/>
            <person name="Peeters S.H."/>
            <person name="Heuer A."/>
            <person name="Rast P."/>
            <person name="Oberbeckmann S."/>
            <person name="Bunk B."/>
            <person name="Jeske O."/>
            <person name="Meyerdierks A."/>
            <person name="Storesund J.E."/>
            <person name="Kallscheuer N."/>
            <person name="Luecker S."/>
            <person name="Lage O.M."/>
            <person name="Pohl T."/>
            <person name="Merkel B.J."/>
            <person name="Hornburger P."/>
            <person name="Mueller R.-W."/>
            <person name="Bruemmer F."/>
            <person name="Labrenz M."/>
            <person name="Spormann A.M."/>
            <person name="Op den Camp H."/>
            <person name="Overmann J."/>
            <person name="Amann R."/>
            <person name="Jetten M.S.M."/>
            <person name="Mascher T."/>
            <person name="Medema M.H."/>
            <person name="Devos D.P."/>
            <person name="Kaster A.-K."/>
            <person name="Ovreas L."/>
            <person name="Rohde M."/>
            <person name="Galperin M.Y."/>
            <person name="Jogler C."/>
        </authorList>
    </citation>
    <scope>NUCLEOTIDE SEQUENCE [LARGE SCALE GENOMIC DNA]</scope>
    <source>
        <strain evidence="4">Pan97</strain>
    </source>
</reference>
<evidence type="ECO:0000313" key="4">
    <source>
        <dbReference type="Proteomes" id="UP000318626"/>
    </source>
</evidence>
<keyword evidence="2" id="KW-1133">Transmembrane helix</keyword>
<dbReference type="RefSeq" id="WP_144969573.1">
    <property type="nucleotide sequence ID" value="NZ_CP036289.1"/>
</dbReference>
<feature type="compositionally biased region" description="Polar residues" evidence="1">
    <location>
        <begin position="18"/>
        <end position="37"/>
    </location>
</feature>
<keyword evidence="2" id="KW-0472">Membrane</keyword>
<dbReference type="OrthoDB" id="285892at2"/>
<evidence type="ECO:0000256" key="2">
    <source>
        <dbReference type="SAM" id="Phobius"/>
    </source>
</evidence>
<evidence type="ECO:0000313" key="3">
    <source>
        <dbReference type="EMBL" id="QDU73057.1"/>
    </source>
</evidence>
<feature type="transmembrane region" description="Helical" evidence="2">
    <location>
        <begin position="99"/>
        <end position="118"/>
    </location>
</feature>
<keyword evidence="2" id="KW-0812">Transmembrane</keyword>
<sequence>MLPATLHQVRLSLVKKMPNSSHDNPFQSPTAPTDRTSTPYRNVRNLVSLTWGLFLTAAGLHVIAGLLAGNRVQLMVGFLSLAVGFSVLLPSIFTWLIGLAYATLMAVLSVGVLTSGIVEDRPLMIVGLAPLLLYVTIMVLLIQTSSKYYWRARSKK</sequence>
<evidence type="ECO:0000256" key="1">
    <source>
        <dbReference type="SAM" id="MobiDB-lite"/>
    </source>
</evidence>
<dbReference type="AlphaFoldDB" id="A0A518C1G3"/>
<dbReference type="EMBL" id="CP036289">
    <property type="protein sequence ID" value="QDU73057.1"/>
    <property type="molecule type" value="Genomic_DNA"/>
</dbReference>
<feature type="region of interest" description="Disordered" evidence="1">
    <location>
        <begin position="17"/>
        <end position="37"/>
    </location>
</feature>
<proteinExistence type="predicted"/>
<accession>A0A518C1G3</accession>
<protein>
    <submittedName>
        <fullName evidence="3">Uncharacterized protein</fullName>
    </submittedName>
</protein>
<feature type="transmembrane region" description="Helical" evidence="2">
    <location>
        <begin position="74"/>
        <end position="92"/>
    </location>
</feature>
<keyword evidence="4" id="KW-1185">Reference proteome</keyword>
<feature type="transmembrane region" description="Helical" evidence="2">
    <location>
        <begin position="124"/>
        <end position="150"/>
    </location>
</feature>